<dbReference type="Proteomes" id="UP000253729">
    <property type="component" value="Unassembled WGS sequence"/>
</dbReference>
<proteinExistence type="predicted"/>
<name>A0A3F3PPG1_9EURO</name>
<evidence type="ECO:0000313" key="3">
    <source>
        <dbReference type="Proteomes" id="UP000253729"/>
    </source>
</evidence>
<gene>
    <name evidence="2" type="ORF">BDQ94DRAFT_151622</name>
</gene>
<organism evidence="2 3">
    <name type="scientific">Aspergillus welwitschiae</name>
    <dbReference type="NCBI Taxonomy" id="1341132"/>
    <lineage>
        <taxon>Eukaryota</taxon>
        <taxon>Fungi</taxon>
        <taxon>Dikarya</taxon>
        <taxon>Ascomycota</taxon>
        <taxon>Pezizomycotina</taxon>
        <taxon>Eurotiomycetes</taxon>
        <taxon>Eurotiomycetidae</taxon>
        <taxon>Eurotiales</taxon>
        <taxon>Aspergillaceae</taxon>
        <taxon>Aspergillus</taxon>
        <taxon>Aspergillus subgen. Circumdati</taxon>
    </lineage>
</organism>
<evidence type="ECO:0000313" key="2">
    <source>
        <dbReference type="EMBL" id="RDH28815.1"/>
    </source>
</evidence>
<accession>A0A3F3PPG1</accession>
<evidence type="ECO:0000256" key="1">
    <source>
        <dbReference type="SAM" id="MobiDB-lite"/>
    </source>
</evidence>
<dbReference type="GeneID" id="38136140"/>
<feature type="region of interest" description="Disordered" evidence="1">
    <location>
        <begin position="18"/>
        <end position="72"/>
    </location>
</feature>
<dbReference type="AlphaFoldDB" id="A0A3F3PPG1"/>
<dbReference type="RefSeq" id="XP_026621837.1">
    <property type="nucleotide sequence ID" value="XM_026767784.1"/>
</dbReference>
<protein>
    <submittedName>
        <fullName evidence="2">Uncharacterized protein</fullName>
    </submittedName>
</protein>
<dbReference type="EMBL" id="KZ852073">
    <property type="protein sequence ID" value="RDH28815.1"/>
    <property type="molecule type" value="Genomic_DNA"/>
</dbReference>
<sequence>MQLCRDRQLIHVLSTSMPPETSCRRTHRGIGLRTQPGVANQTQRDLDRSKARAGSHKRPTIDKLQKGFQVVE</sequence>
<reference evidence="2 3" key="1">
    <citation type="submission" date="2018-07" db="EMBL/GenBank/DDBJ databases">
        <title>The genomes of Aspergillus section Nigri reveals drivers in fungal speciation.</title>
        <authorList>
            <consortium name="DOE Joint Genome Institute"/>
            <person name="Vesth T.C."/>
            <person name="Nybo J."/>
            <person name="Theobald S."/>
            <person name="Brandl J."/>
            <person name="Frisvad J.C."/>
            <person name="Nielsen K.F."/>
            <person name="Lyhne E.K."/>
            <person name="Kogle M.E."/>
            <person name="Kuo A."/>
            <person name="Riley R."/>
            <person name="Clum A."/>
            <person name="Nolan M."/>
            <person name="Lipzen A."/>
            <person name="Salamov A."/>
            <person name="Henrissat B."/>
            <person name="Wiebenga A."/>
            <person name="De vries R.P."/>
            <person name="Grigoriev I.V."/>
            <person name="Mortensen U.H."/>
            <person name="Andersen M.R."/>
            <person name="Baker S.E."/>
        </authorList>
    </citation>
    <scope>NUCLEOTIDE SEQUENCE [LARGE SCALE GENOMIC DNA]</scope>
    <source>
        <strain evidence="2 3">CBS 139.54b</strain>
    </source>
</reference>
<keyword evidence="3" id="KW-1185">Reference proteome</keyword>